<sequence>MSAPTSHASPATTTGAAVETTQRQDAGAEVKAPTGTAPSATTSGTPAAAATERTATKENVAGGPGAGAAATEPEGGYPEQAHAGKLGYGPSYAGNSGIADQLKGTEEKIKGKLFHKPELVQQGEERKAGVLAERKHAYDAEHEESAFDKPIDQKEGPPGGAAGAGAKDNADPAVKANAATASTKQ</sequence>
<dbReference type="OrthoDB" id="2500073at2759"/>
<organism evidence="2 3">
    <name type="scientific">Rhodotorula mucilaginosa</name>
    <name type="common">Yeast</name>
    <name type="synonym">Rhodotorula rubra</name>
    <dbReference type="NCBI Taxonomy" id="5537"/>
    <lineage>
        <taxon>Eukaryota</taxon>
        <taxon>Fungi</taxon>
        <taxon>Dikarya</taxon>
        <taxon>Basidiomycota</taxon>
        <taxon>Pucciniomycotina</taxon>
        <taxon>Microbotryomycetes</taxon>
        <taxon>Sporidiobolales</taxon>
        <taxon>Sporidiobolaceae</taxon>
        <taxon>Rhodotorula</taxon>
    </lineage>
</organism>
<feature type="compositionally biased region" description="Basic and acidic residues" evidence="1">
    <location>
        <begin position="103"/>
        <end position="155"/>
    </location>
</feature>
<evidence type="ECO:0000256" key="1">
    <source>
        <dbReference type="SAM" id="MobiDB-lite"/>
    </source>
</evidence>
<comment type="caution">
    <text evidence="2">The sequence shown here is derived from an EMBL/GenBank/DDBJ whole genome shotgun (WGS) entry which is preliminary data.</text>
</comment>
<accession>A0A9P6VXY6</accession>
<evidence type="ECO:0008006" key="4">
    <source>
        <dbReference type="Google" id="ProtNLM"/>
    </source>
</evidence>
<dbReference type="Proteomes" id="UP000777482">
    <property type="component" value="Unassembled WGS sequence"/>
</dbReference>
<reference evidence="2 3" key="1">
    <citation type="submission" date="2020-11" db="EMBL/GenBank/DDBJ databases">
        <title>Kefir isolates.</title>
        <authorList>
            <person name="Marcisauskas S."/>
            <person name="Kim Y."/>
            <person name="Blasche S."/>
        </authorList>
    </citation>
    <scope>NUCLEOTIDE SEQUENCE [LARGE SCALE GENOMIC DNA]</scope>
    <source>
        <strain evidence="2 3">KR</strain>
    </source>
</reference>
<evidence type="ECO:0000313" key="3">
    <source>
        <dbReference type="Proteomes" id="UP000777482"/>
    </source>
</evidence>
<dbReference type="EMBL" id="PUHQ01000091">
    <property type="protein sequence ID" value="KAG0656833.1"/>
    <property type="molecule type" value="Genomic_DNA"/>
</dbReference>
<feature type="compositionally biased region" description="Low complexity" evidence="1">
    <location>
        <begin position="1"/>
        <end position="17"/>
    </location>
</feature>
<gene>
    <name evidence="2" type="ORF">C6P46_006937</name>
</gene>
<feature type="region of interest" description="Disordered" evidence="1">
    <location>
        <begin position="1"/>
        <end position="185"/>
    </location>
</feature>
<protein>
    <recommendedName>
        <fullName evidence="4">Proteophosphoglycan ppg4</fullName>
    </recommendedName>
</protein>
<feature type="compositionally biased region" description="Low complexity" evidence="1">
    <location>
        <begin position="32"/>
        <end position="53"/>
    </location>
</feature>
<evidence type="ECO:0000313" key="2">
    <source>
        <dbReference type="EMBL" id="KAG0656833.1"/>
    </source>
</evidence>
<name>A0A9P6VXY6_RHOMI</name>
<feature type="compositionally biased region" description="Low complexity" evidence="1">
    <location>
        <begin position="67"/>
        <end position="79"/>
    </location>
</feature>
<keyword evidence="3" id="KW-1185">Reference proteome</keyword>
<dbReference type="AlphaFoldDB" id="A0A9P6VXY6"/>
<proteinExistence type="predicted"/>